<keyword evidence="2" id="KW-1185">Reference proteome</keyword>
<dbReference type="InterPro" id="IPR012166">
    <property type="entry name" value="Uncharacterised_RocB"/>
</dbReference>
<evidence type="ECO:0000313" key="2">
    <source>
        <dbReference type="Proteomes" id="UP000290365"/>
    </source>
</evidence>
<name>A0A4P6K630_KTERU</name>
<dbReference type="GO" id="GO:0016787">
    <property type="term" value="F:hydrolase activity"/>
    <property type="evidence" value="ECO:0007669"/>
    <property type="project" value="UniProtKB-KW"/>
</dbReference>
<dbReference type="InterPro" id="IPR002933">
    <property type="entry name" value="Peptidase_M20"/>
</dbReference>
<dbReference type="PIRSF" id="PIRSF010386">
    <property type="entry name" value="RocB"/>
    <property type="match status" value="1"/>
</dbReference>
<dbReference type="SUPFAM" id="SSF53187">
    <property type="entry name" value="Zn-dependent exopeptidases"/>
    <property type="match status" value="1"/>
</dbReference>
<dbReference type="KEGG" id="kbs:EPA93_46520"/>
<dbReference type="InterPro" id="IPR050072">
    <property type="entry name" value="Peptidase_M20A"/>
</dbReference>
<dbReference type="OrthoDB" id="9815360at2"/>
<sequence length="560" mass="62603">MSMPKQSTIRNDWYNVVQEYTERLVKIRSVSPGEGEIRVAHEVLRQLTEGDVGSLYTMHGLDPIEGDPYQRQNAYAFLHGQSSATLVLLGHIDTVDTQDYGPLEPWALEPNELTLRKKALFSSPTAAEEADDDWMFGRGAIDMKSGVAVNIALMRRLAQANHQSPLPLSVVMLATPDEENESAGVLQAVHFLLRLRELYGLEYLGVINTDSTTALYPGDQQRYIYSGTIGKLLPCFLCVGSASHVATPFNGLDANLLAAELIRELSMNDSLCDVAQGQVTAPPVTLHAKDLKDHYDVQLPFAAYFYLNVLTLNTGPDELLQRLCACSSTVMRDLLQRVDQAEQRWRQASGEHGWQERFQPRHGSVLTYAQLYTEAVKQLGEDQVQAALDAEWQRASSLPDARERSLCLAQRLWKLSNRQGPAVVIFYAPPYYPHVAPTPGALQDAISNVVAAHPEIPLEILPYYPYLSDMSYLRLDPGINLSAFTQNMPIWQESGTQAQIGAYKLPLAEIQKLALPVINWGPYGYAFHQRDERVLKSYSFETLPQLIYETIMYLAQNSAS</sequence>
<dbReference type="Proteomes" id="UP000290365">
    <property type="component" value="Chromosome"/>
</dbReference>
<accession>A0A4P6K630</accession>
<dbReference type="Pfam" id="PF01546">
    <property type="entry name" value="Peptidase_M20"/>
    <property type="match status" value="1"/>
</dbReference>
<keyword evidence="1" id="KW-0378">Hydrolase</keyword>
<dbReference type="AlphaFoldDB" id="A0A4P6K630"/>
<gene>
    <name evidence="1" type="ORF">EPA93_46520</name>
</gene>
<protein>
    <submittedName>
        <fullName evidence="1">M20/M25/M40 family metallo-hydrolase</fullName>
    </submittedName>
</protein>
<proteinExistence type="predicted"/>
<reference evidence="1 2" key="1">
    <citation type="submission" date="2019-01" db="EMBL/GenBank/DDBJ databases">
        <title>Ktedonosporobacter rubrisoli SCAWS-G2.</title>
        <authorList>
            <person name="Huang Y."/>
            <person name="Yan B."/>
        </authorList>
    </citation>
    <scope>NUCLEOTIDE SEQUENCE [LARGE SCALE GENOMIC DNA]</scope>
    <source>
        <strain evidence="1 2">SCAWS-G2</strain>
    </source>
</reference>
<organism evidence="1 2">
    <name type="scientific">Ktedonosporobacter rubrisoli</name>
    <dbReference type="NCBI Taxonomy" id="2509675"/>
    <lineage>
        <taxon>Bacteria</taxon>
        <taxon>Bacillati</taxon>
        <taxon>Chloroflexota</taxon>
        <taxon>Ktedonobacteria</taxon>
        <taxon>Ktedonobacterales</taxon>
        <taxon>Ktedonosporobacteraceae</taxon>
        <taxon>Ktedonosporobacter</taxon>
    </lineage>
</organism>
<evidence type="ECO:0000313" key="1">
    <source>
        <dbReference type="EMBL" id="QBD83026.1"/>
    </source>
</evidence>
<dbReference type="PANTHER" id="PTHR43808:SF27">
    <property type="entry name" value="PROTEIN ROCB"/>
    <property type="match status" value="1"/>
</dbReference>
<dbReference type="EMBL" id="CP035758">
    <property type="protein sequence ID" value="QBD83026.1"/>
    <property type="molecule type" value="Genomic_DNA"/>
</dbReference>
<dbReference type="Gene3D" id="3.40.630.10">
    <property type="entry name" value="Zn peptidases"/>
    <property type="match status" value="1"/>
</dbReference>
<dbReference type="PANTHER" id="PTHR43808">
    <property type="entry name" value="ACETYLORNITHINE DEACETYLASE"/>
    <property type="match status" value="1"/>
</dbReference>